<name>A0A8T3BFY1_DENNO</name>
<keyword evidence="3" id="KW-1185">Reference proteome</keyword>
<dbReference type="AlphaFoldDB" id="A0A8T3BFY1"/>
<organism evidence="2 3">
    <name type="scientific">Dendrobium nobile</name>
    <name type="common">Orchid</name>
    <dbReference type="NCBI Taxonomy" id="94219"/>
    <lineage>
        <taxon>Eukaryota</taxon>
        <taxon>Viridiplantae</taxon>
        <taxon>Streptophyta</taxon>
        <taxon>Embryophyta</taxon>
        <taxon>Tracheophyta</taxon>
        <taxon>Spermatophyta</taxon>
        <taxon>Magnoliopsida</taxon>
        <taxon>Liliopsida</taxon>
        <taxon>Asparagales</taxon>
        <taxon>Orchidaceae</taxon>
        <taxon>Epidendroideae</taxon>
        <taxon>Malaxideae</taxon>
        <taxon>Dendrobiinae</taxon>
        <taxon>Dendrobium</taxon>
    </lineage>
</organism>
<dbReference type="Proteomes" id="UP000829196">
    <property type="component" value="Unassembled WGS sequence"/>
</dbReference>
<feature type="chain" id="PRO_5035838031" evidence="1">
    <location>
        <begin position="25"/>
        <end position="97"/>
    </location>
</feature>
<gene>
    <name evidence="2" type="ORF">KFK09_011929</name>
</gene>
<keyword evidence="1" id="KW-0732">Signal</keyword>
<reference evidence="2" key="1">
    <citation type="journal article" date="2022" name="Front. Genet.">
        <title>Chromosome-Scale Assembly of the Dendrobium nobile Genome Provides Insights Into the Molecular Mechanism of the Biosynthesis of the Medicinal Active Ingredient of Dendrobium.</title>
        <authorList>
            <person name="Xu Q."/>
            <person name="Niu S.-C."/>
            <person name="Li K.-L."/>
            <person name="Zheng P.-J."/>
            <person name="Zhang X.-J."/>
            <person name="Jia Y."/>
            <person name="Liu Y."/>
            <person name="Niu Y.-X."/>
            <person name="Yu L.-H."/>
            <person name="Chen D.-F."/>
            <person name="Zhang G.-Q."/>
        </authorList>
    </citation>
    <scope>NUCLEOTIDE SEQUENCE</scope>
    <source>
        <tissue evidence="2">Leaf</tissue>
    </source>
</reference>
<evidence type="ECO:0000256" key="1">
    <source>
        <dbReference type="SAM" id="SignalP"/>
    </source>
</evidence>
<evidence type="ECO:0000313" key="3">
    <source>
        <dbReference type="Proteomes" id="UP000829196"/>
    </source>
</evidence>
<accession>A0A8T3BFY1</accession>
<feature type="signal peptide" evidence="1">
    <location>
        <begin position="1"/>
        <end position="24"/>
    </location>
</feature>
<proteinExistence type="predicted"/>
<sequence>MKDPAMQLLHLLAIVLTAEVVAFAGGATGVGIPAGLPGLQSLAMMAIHMASLELDSSASIKVRYLLIFGNSCKGLLFSHHPIFWEKNIVISISPKIF</sequence>
<protein>
    <submittedName>
        <fullName evidence="2">Uncharacterized protein</fullName>
    </submittedName>
</protein>
<dbReference type="EMBL" id="JAGYWB010000009">
    <property type="protein sequence ID" value="KAI0511304.1"/>
    <property type="molecule type" value="Genomic_DNA"/>
</dbReference>
<evidence type="ECO:0000313" key="2">
    <source>
        <dbReference type="EMBL" id="KAI0511304.1"/>
    </source>
</evidence>
<comment type="caution">
    <text evidence="2">The sequence shown here is derived from an EMBL/GenBank/DDBJ whole genome shotgun (WGS) entry which is preliminary data.</text>
</comment>